<evidence type="ECO:0000313" key="6">
    <source>
        <dbReference type="EMBL" id="WAH36141.1"/>
    </source>
</evidence>
<accession>A0ABY6Z1A8</accession>
<evidence type="ECO:0000256" key="2">
    <source>
        <dbReference type="ARBA" id="ARBA00022840"/>
    </source>
</evidence>
<evidence type="ECO:0000256" key="3">
    <source>
        <dbReference type="SAM" id="Coils"/>
    </source>
</evidence>
<evidence type="ECO:0000256" key="1">
    <source>
        <dbReference type="ARBA" id="ARBA00022741"/>
    </source>
</evidence>
<feature type="domain" description="AMP-dependent synthetase/ligase" evidence="5">
    <location>
        <begin position="8"/>
        <end position="400"/>
    </location>
</feature>
<gene>
    <name evidence="6" type="ORF">NZD86_18105</name>
</gene>
<dbReference type="CDD" id="cd05907">
    <property type="entry name" value="VL_LC_FACS_like"/>
    <property type="match status" value="1"/>
</dbReference>
<feature type="compositionally biased region" description="Low complexity" evidence="4">
    <location>
        <begin position="605"/>
        <end position="614"/>
    </location>
</feature>
<keyword evidence="1" id="KW-0547">Nucleotide-binding</keyword>
<keyword evidence="7" id="KW-1185">Reference proteome</keyword>
<dbReference type="Gene3D" id="3.40.50.12780">
    <property type="entry name" value="N-terminal domain of ligase-like"/>
    <property type="match status" value="1"/>
</dbReference>
<reference evidence="6" key="1">
    <citation type="submission" date="2022-08" db="EMBL/GenBank/DDBJ databases">
        <title>Alicyclobacillus dauci DSM2870, complete genome.</title>
        <authorList>
            <person name="Wang Q."/>
            <person name="Cai R."/>
            <person name="Wang Z."/>
        </authorList>
    </citation>
    <scope>NUCLEOTIDE SEQUENCE</scope>
    <source>
        <strain evidence="6">DSM 28700</strain>
    </source>
</reference>
<dbReference type="PANTHER" id="PTHR43272">
    <property type="entry name" value="LONG-CHAIN-FATTY-ACID--COA LIGASE"/>
    <property type="match status" value="1"/>
</dbReference>
<sequence length="798" mass="86964">MNVVQLFRASVLRDPSHACLMYKADGAYQTLTYEQVWHRIVRVASSLRDLGVREGDKVAIMAETSPAWTICDFAILALGAVVVPIYPSLPAHEAVYMMNNAEAKYFITDSPTSMSALRGVWPEAIRAVILLEESPVRCDKPVYAFRDFFQDEDETPLDPSLTDTLIPSNALATIVHTSGTSGRPKGVMLSHQNLTANIEACLSMMSVEKDDITLSYLPLSHIFERTVGHFCVFAAGGTIAYAEGLDKIQQNLLEVRPTVLITVPRLLEKVYTGIHQKLDAAPRAVRTFVNNSMKKPNPLNRRIVDKLVYAKLRSGFGGRLRIVISGGSGLAERIAKFFREAGIPVCEGYGMTESAPVISFNPVEDIRPGTVGKPIPNVQVKLADDGEVLVKGPNVMMGYYGDPLATSEAIDEDGWLHTGDISVIEDGYVRVVERKKHLLVLATGKNVAPYPIENAITVSPYIADAVLVGDDRKYVGSLIVPDFAALSDLARTHNLDESDFELWNNHPAIRRLLQEEIRKAVEPFAEFERPKRAILLSAPFTLGSGEITPTLKVKAKVVLQRYARDIEAMYEGTRYLDIYGSVEHGIVPGSPLTPMETNEPMTGGSSLAASSEAATPEAKVRRRRTRRWVAAGLVAVLIGLSVGLAKAGIQLPKNLNLLSTIKHVHKNNDQINGENTKIVQGMQNVSQLSGLTPAMASQLQSLSTGLNDQNDRLSSLTRLSVQEIGLSKQFGAVASALNGDLGNVASSTQQQSNAVQTMSKTAADIERLATQLEQTNQTMAKKLNQATASTKQISTEVP</sequence>
<dbReference type="InterPro" id="IPR020845">
    <property type="entry name" value="AMP-binding_CS"/>
</dbReference>
<dbReference type="InterPro" id="IPR042099">
    <property type="entry name" value="ANL_N_sf"/>
</dbReference>
<dbReference type="Pfam" id="PF00501">
    <property type="entry name" value="AMP-binding"/>
    <property type="match status" value="1"/>
</dbReference>
<dbReference type="InterPro" id="IPR000873">
    <property type="entry name" value="AMP-dep_synth/lig_dom"/>
</dbReference>
<protein>
    <submittedName>
        <fullName evidence="6">AMP-binding protein</fullName>
    </submittedName>
</protein>
<evidence type="ECO:0000313" key="7">
    <source>
        <dbReference type="Proteomes" id="UP001164803"/>
    </source>
</evidence>
<proteinExistence type="predicted"/>
<dbReference type="PANTHER" id="PTHR43272:SF33">
    <property type="entry name" value="AMP-BINDING DOMAIN-CONTAINING PROTEIN-RELATED"/>
    <property type="match status" value="1"/>
</dbReference>
<evidence type="ECO:0000259" key="5">
    <source>
        <dbReference type="Pfam" id="PF00501"/>
    </source>
</evidence>
<dbReference type="Proteomes" id="UP001164803">
    <property type="component" value="Chromosome"/>
</dbReference>
<name>A0ABY6Z1A8_9BACL</name>
<organism evidence="6 7">
    <name type="scientific">Alicyclobacillus dauci</name>
    <dbReference type="NCBI Taxonomy" id="1475485"/>
    <lineage>
        <taxon>Bacteria</taxon>
        <taxon>Bacillati</taxon>
        <taxon>Bacillota</taxon>
        <taxon>Bacilli</taxon>
        <taxon>Bacillales</taxon>
        <taxon>Alicyclobacillaceae</taxon>
        <taxon>Alicyclobacillus</taxon>
    </lineage>
</organism>
<dbReference type="RefSeq" id="WP_268043449.1">
    <property type="nucleotide sequence ID" value="NZ_CP104064.1"/>
</dbReference>
<feature type="coiled-coil region" evidence="3">
    <location>
        <begin position="758"/>
        <end position="789"/>
    </location>
</feature>
<dbReference type="EMBL" id="CP104064">
    <property type="protein sequence ID" value="WAH36141.1"/>
    <property type="molecule type" value="Genomic_DNA"/>
</dbReference>
<keyword evidence="2" id="KW-0067">ATP-binding</keyword>
<evidence type="ECO:0000256" key="4">
    <source>
        <dbReference type="SAM" id="MobiDB-lite"/>
    </source>
</evidence>
<feature type="region of interest" description="Disordered" evidence="4">
    <location>
        <begin position="598"/>
        <end position="619"/>
    </location>
</feature>
<keyword evidence="3" id="KW-0175">Coiled coil</keyword>
<dbReference type="SUPFAM" id="SSF56801">
    <property type="entry name" value="Acetyl-CoA synthetase-like"/>
    <property type="match status" value="1"/>
</dbReference>
<dbReference type="Pfam" id="PF23562">
    <property type="entry name" value="AMP-binding_C_3"/>
    <property type="match status" value="1"/>
</dbReference>
<dbReference type="PROSITE" id="PS00455">
    <property type="entry name" value="AMP_BINDING"/>
    <property type="match status" value="1"/>
</dbReference>